<reference evidence="2" key="2">
    <citation type="journal article" date="2023" name="Front. Microbiol.">
        <title>Ralstonia chuxiongensis sp. nov., Ralstonia mojiangensis sp. nov., and Ralstonia soli sp. nov., isolated from tobacco fields, are three novel species in the family Burkholderiaceae.</title>
        <authorList>
            <person name="Lu C.H."/>
            <person name="Zhang Y.Y."/>
            <person name="Jiang N."/>
            <person name="Chen W."/>
            <person name="Shao X."/>
            <person name="Zhao Z.M."/>
            <person name="Lu W.L."/>
            <person name="Hu X."/>
            <person name="Xi Y.X."/>
            <person name="Zou S.Y."/>
            <person name="Wei Q.J."/>
            <person name="Lin Z.L."/>
            <person name="Gong L."/>
            <person name="Gai X.T."/>
            <person name="Zhang L.Q."/>
            <person name="Li J.Y."/>
            <person name="Jin Y."/>
            <person name="Xia Z.Y."/>
        </authorList>
    </citation>
    <scope>NUCLEOTIDE SEQUENCE</scope>
    <source>
        <strain evidence="2">21MJYT02-11</strain>
    </source>
</reference>
<name>A0ABT1AJH2_9RALS</name>
<proteinExistence type="predicted"/>
<feature type="signal peptide" evidence="1">
    <location>
        <begin position="1"/>
        <end position="23"/>
    </location>
</feature>
<evidence type="ECO:0000313" key="3">
    <source>
        <dbReference type="Proteomes" id="UP001162811"/>
    </source>
</evidence>
<comment type="caution">
    <text evidence="2">The sequence shown here is derived from an EMBL/GenBank/DDBJ whole genome shotgun (WGS) entry which is preliminary data.</text>
</comment>
<dbReference type="SUPFAM" id="SSF50998">
    <property type="entry name" value="Quinoprotein alcohol dehydrogenase-like"/>
    <property type="match status" value="1"/>
</dbReference>
<gene>
    <name evidence="2" type="ORF">NG900_09585</name>
</gene>
<keyword evidence="3" id="KW-1185">Reference proteome</keyword>
<dbReference type="EMBL" id="JAMXHT010000003">
    <property type="protein sequence ID" value="MCO5398446.1"/>
    <property type="molecule type" value="Genomic_DNA"/>
</dbReference>
<evidence type="ECO:0000256" key="1">
    <source>
        <dbReference type="SAM" id="SignalP"/>
    </source>
</evidence>
<organism evidence="2 3">
    <name type="scientific">Ralstonia soli</name>
    <dbReference type="NCBI Taxonomy" id="2953896"/>
    <lineage>
        <taxon>Bacteria</taxon>
        <taxon>Pseudomonadati</taxon>
        <taxon>Pseudomonadota</taxon>
        <taxon>Betaproteobacteria</taxon>
        <taxon>Burkholderiales</taxon>
        <taxon>Burkholderiaceae</taxon>
        <taxon>Ralstonia</taxon>
    </lineage>
</organism>
<accession>A0ABT1AJH2</accession>
<dbReference type="InterPro" id="IPR015943">
    <property type="entry name" value="WD40/YVTN_repeat-like_dom_sf"/>
</dbReference>
<feature type="chain" id="PRO_5045169844" evidence="1">
    <location>
        <begin position="24"/>
        <end position="605"/>
    </location>
</feature>
<reference evidence="2" key="1">
    <citation type="submission" date="2022-06" db="EMBL/GenBank/DDBJ databases">
        <authorList>
            <person name="Lu C.-H."/>
        </authorList>
    </citation>
    <scope>NUCLEOTIDE SEQUENCE</scope>
    <source>
        <strain evidence="2">21MJYT02-11</strain>
    </source>
</reference>
<keyword evidence="1" id="KW-0732">Signal</keyword>
<dbReference type="RefSeq" id="WP_252679625.1">
    <property type="nucleotide sequence ID" value="NZ_JAMXHT010000003.1"/>
</dbReference>
<evidence type="ECO:0000313" key="2">
    <source>
        <dbReference type="EMBL" id="MCO5398446.1"/>
    </source>
</evidence>
<dbReference type="InterPro" id="IPR011047">
    <property type="entry name" value="Quinoprotein_ADH-like_sf"/>
</dbReference>
<sequence>MNKRRVGAWLVAALASSTPAATSDNPADLLPTHIIAVRGGDAWSGRLRALQFQPTLGTLDAPAPPDLWEAGALLGDMPPDTRQLWTFRHGEATAHKPVALRWDALSPAQQAEIDGGDGLGTARVDYLLGVRDAEHDGAGLRPRSSILGNMRGAHVQLLGPPGFVFDARHASFRQDHARRPWMVYIGANDGLLHAFDARTGEERFAVMSDAVLPTAARNASPGRPVPGPVCSRPFASDAWTGSQWRSVLACGNGAMGTGLFLVDVTDPTSSGPRSLFAYDATDDPTVGHIEGPIPIVPLTGSDAQPRWFAISGNGHGDPAGESRLLLLALDQPVVSAWQPNSTAYAVSVPSTAGRGGLGAPVVALGPNGRGNTAYAPDANGNVWRFDLSGAPPWDKALGKNSPEQSTPFFTAMSHGKRLQRVLGPMLLAATTGGPLLVFTAVDASGHATLYGVVDGSKRGLSREDLVARSVTDTVGDVADSARATNGWHIDLPTGEMPEDLATADLRSLMLTTRDTTGHQRAYLLDPVSGLATSQTGGTGHVVAGTPLITTLDTPPTQTPNGISIQATHTTLWQLDGDDVRQLETRTYTRQLGRLSWREMTEMGAH</sequence>
<dbReference type="Gene3D" id="2.130.10.10">
    <property type="entry name" value="YVTN repeat-like/Quinoprotein amine dehydrogenase"/>
    <property type="match status" value="1"/>
</dbReference>
<protein>
    <submittedName>
        <fullName evidence="2">PilC/PilY family type IV pilus protein</fullName>
    </submittedName>
</protein>
<dbReference type="Proteomes" id="UP001162811">
    <property type="component" value="Unassembled WGS sequence"/>
</dbReference>